<sequence>MTVAGDYGHRCDVTEVQATADDSFDPELTRETSECGCRERAQRKFFKCLYGTHPHPAMYKYPTTYMEIKELQAFLHPLTPARSD</sequence>
<reference evidence="1 2" key="1">
    <citation type="submission" date="2018-04" db="EMBL/GenBank/DDBJ databases">
        <title>The genome of golden apple snail Pomacea canaliculata provides insight into stress tolerance and invasive adaptation.</title>
        <authorList>
            <person name="Liu C."/>
            <person name="Liu B."/>
            <person name="Ren Y."/>
            <person name="Zhang Y."/>
            <person name="Wang H."/>
            <person name="Li S."/>
            <person name="Jiang F."/>
            <person name="Yin L."/>
            <person name="Zhang G."/>
            <person name="Qian W."/>
            <person name="Fan W."/>
        </authorList>
    </citation>
    <scope>NUCLEOTIDE SEQUENCE [LARGE SCALE GENOMIC DNA]</scope>
    <source>
        <strain evidence="1">SZHN2017</strain>
        <tissue evidence="1">Muscle</tissue>
    </source>
</reference>
<name>A0A2T7NRU0_POMCA</name>
<dbReference type="Proteomes" id="UP000245119">
    <property type="component" value="Linkage Group LG10"/>
</dbReference>
<dbReference type="AlphaFoldDB" id="A0A2T7NRU0"/>
<organism evidence="1 2">
    <name type="scientific">Pomacea canaliculata</name>
    <name type="common">Golden apple snail</name>
    <dbReference type="NCBI Taxonomy" id="400727"/>
    <lineage>
        <taxon>Eukaryota</taxon>
        <taxon>Metazoa</taxon>
        <taxon>Spiralia</taxon>
        <taxon>Lophotrochozoa</taxon>
        <taxon>Mollusca</taxon>
        <taxon>Gastropoda</taxon>
        <taxon>Caenogastropoda</taxon>
        <taxon>Architaenioglossa</taxon>
        <taxon>Ampullarioidea</taxon>
        <taxon>Ampullariidae</taxon>
        <taxon>Pomacea</taxon>
    </lineage>
</organism>
<dbReference type="EMBL" id="PZQS01000010">
    <property type="protein sequence ID" value="PVD23853.1"/>
    <property type="molecule type" value="Genomic_DNA"/>
</dbReference>
<evidence type="ECO:0000313" key="1">
    <source>
        <dbReference type="EMBL" id="PVD23853.1"/>
    </source>
</evidence>
<protein>
    <submittedName>
        <fullName evidence="1">Uncharacterized protein</fullName>
    </submittedName>
</protein>
<comment type="caution">
    <text evidence="1">The sequence shown here is derived from an EMBL/GenBank/DDBJ whole genome shotgun (WGS) entry which is preliminary data.</text>
</comment>
<accession>A0A2T7NRU0</accession>
<evidence type="ECO:0000313" key="2">
    <source>
        <dbReference type="Proteomes" id="UP000245119"/>
    </source>
</evidence>
<keyword evidence="2" id="KW-1185">Reference proteome</keyword>
<proteinExistence type="predicted"/>
<gene>
    <name evidence="1" type="ORF">C0Q70_17127</name>
</gene>